<dbReference type="PANTHER" id="PTHR43028">
    <property type="entry name" value="3'(2'),5'-BISPHOSPHATE NUCLEOTIDASE 1"/>
    <property type="match status" value="1"/>
</dbReference>
<feature type="binding site" evidence="6">
    <location>
        <position position="65"/>
    </location>
    <ligand>
        <name>Mg(2+)</name>
        <dbReference type="ChEBI" id="CHEBI:18420"/>
        <label>1</label>
    </ligand>
</feature>
<dbReference type="RefSeq" id="WP_140829300.1">
    <property type="nucleotide sequence ID" value="NZ_VFYP01000001.1"/>
</dbReference>
<evidence type="ECO:0000256" key="1">
    <source>
        <dbReference type="ARBA" id="ARBA00005289"/>
    </source>
</evidence>
<dbReference type="InterPro" id="IPR050725">
    <property type="entry name" value="CysQ/Inositol_MonoPase"/>
</dbReference>
<evidence type="ECO:0000313" key="9">
    <source>
        <dbReference type="Proteomes" id="UP000316429"/>
    </source>
</evidence>
<comment type="caution">
    <text evidence="8">The sequence shown here is derived from an EMBL/GenBank/DDBJ whole genome shotgun (WGS) entry which is preliminary data.</text>
</comment>
<gene>
    <name evidence="6 8" type="primary">cysQ</name>
    <name evidence="8" type="ORF">FJQ55_13965</name>
</gene>
<dbReference type="GO" id="GO:0005886">
    <property type="term" value="C:plasma membrane"/>
    <property type="evidence" value="ECO:0007669"/>
    <property type="project" value="UniProtKB-SubCell"/>
</dbReference>
<comment type="similarity">
    <text evidence="1 6">Belongs to the inositol monophosphatase superfamily. CysQ family.</text>
</comment>
<feature type="binding site" evidence="6">
    <location>
        <position position="88"/>
    </location>
    <ligand>
        <name>Mg(2+)</name>
        <dbReference type="ChEBI" id="CHEBI:18420"/>
        <label>2</label>
    </ligand>
</feature>
<dbReference type="OrthoDB" id="9785695at2"/>
<keyword evidence="4 6" id="KW-0378">Hydrolase</keyword>
<evidence type="ECO:0000256" key="5">
    <source>
        <dbReference type="ARBA" id="ARBA00023136"/>
    </source>
</evidence>
<dbReference type="InterPro" id="IPR006240">
    <property type="entry name" value="CysQ"/>
</dbReference>
<evidence type="ECO:0000256" key="2">
    <source>
        <dbReference type="ARBA" id="ARBA00022475"/>
    </source>
</evidence>
<protein>
    <recommendedName>
        <fullName evidence="6">3'(2'),5'-bisphosphate nucleotidase CysQ</fullName>
        <ecNumber evidence="6">3.1.3.7</ecNumber>
    </recommendedName>
    <alternativeName>
        <fullName evidence="6">3'(2'),5-bisphosphonucleoside 3'(2')-phosphohydrolase</fullName>
    </alternativeName>
    <alternativeName>
        <fullName evidence="6">3'-phosphoadenosine 5'-phosphate phosphatase</fullName>
        <shortName evidence="6">PAP phosphatase</shortName>
    </alternativeName>
</protein>
<organism evidence="8 9">
    <name type="scientific">Rhizobium glycinendophyticum</name>
    <dbReference type="NCBI Taxonomy" id="2589807"/>
    <lineage>
        <taxon>Bacteria</taxon>
        <taxon>Pseudomonadati</taxon>
        <taxon>Pseudomonadota</taxon>
        <taxon>Alphaproteobacteria</taxon>
        <taxon>Hyphomicrobiales</taxon>
        <taxon>Rhizobiaceae</taxon>
        <taxon>Rhizobium/Agrobacterium group</taxon>
        <taxon>Rhizobium</taxon>
    </lineage>
</organism>
<dbReference type="GO" id="GO:0046854">
    <property type="term" value="P:phosphatidylinositol phosphate biosynthetic process"/>
    <property type="evidence" value="ECO:0007669"/>
    <property type="project" value="InterPro"/>
</dbReference>
<dbReference type="GO" id="GO:0050427">
    <property type="term" value="P:3'-phosphoadenosine 5'-phosphosulfate metabolic process"/>
    <property type="evidence" value="ECO:0007669"/>
    <property type="project" value="TreeGrafter"/>
</dbReference>
<dbReference type="Pfam" id="PF00459">
    <property type="entry name" value="Inositol_P"/>
    <property type="match status" value="1"/>
</dbReference>
<comment type="cofactor">
    <cofactor evidence="6 7">
        <name>Mg(2+)</name>
        <dbReference type="ChEBI" id="CHEBI:18420"/>
    </cofactor>
</comment>
<keyword evidence="6 7" id="KW-0479">Metal-binding</keyword>
<dbReference type="EMBL" id="VFYP01000001">
    <property type="protein sequence ID" value="TPP12163.1"/>
    <property type="molecule type" value="Genomic_DNA"/>
</dbReference>
<feature type="binding site" evidence="7">
    <location>
        <position position="88"/>
    </location>
    <ligand>
        <name>Mg(2+)</name>
        <dbReference type="ChEBI" id="CHEBI:18420"/>
        <label>1</label>
        <note>catalytic</note>
    </ligand>
</feature>
<proteinExistence type="inferred from homology"/>
<dbReference type="NCBIfam" id="TIGR01331">
    <property type="entry name" value="bisphos_cysQ"/>
    <property type="match status" value="1"/>
</dbReference>
<dbReference type="Gene3D" id="3.40.190.80">
    <property type="match status" value="1"/>
</dbReference>
<sequence>MTEILKLFEQTALSVGGIILDIYRAGPDVRLKGDKTPVTEADEAAERIILSALARDLPEIPVVAEEEAAAGRLPDISAGRFILVDPLDGTREFIGGHDDFTVNIALVENGEPIAGVVYAPALGTAYLGAEGKAERLAVGASFEVSERRPIRTRLRPPAPCALISRSHNSEATIAFIEEASIPERRAVGSSLKFCLLAEGNADVYPRFGRTMEWDTAAGDAVLRAAGGITATTNGAPLTYGKREQDDAPFANPNFIAWADPHKRG</sequence>
<dbReference type="CDD" id="cd01638">
    <property type="entry name" value="CysQ"/>
    <property type="match status" value="1"/>
</dbReference>
<dbReference type="AlphaFoldDB" id="A0A504V4C4"/>
<feature type="binding site" evidence="6">
    <location>
        <begin position="87"/>
        <end position="90"/>
    </location>
    <ligand>
        <name>substrate</name>
    </ligand>
</feature>
<dbReference type="InterPro" id="IPR000760">
    <property type="entry name" value="Inositol_monophosphatase-like"/>
</dbReference>
<dbReference type="SUPFAM" id="SSF56655">
    <property type="entry name" value="Carbohydrate phosphatase"/>
    <property type="match status" value="1"/>
</dbReference>
<dbReference type="InterPro" id="IPR020550">
    <property type="entry name" value="Inositol_monophosphatase_CS"/>
</dbReference>
<dbReference type="Proteomes" id="UP000316429">
    <property type="component" value="Unassembled WGS sequence"/>
</dbReference>
<dbReference type="GO" id="GO:0000103">
    <property type="term" value="P:sulfate assimilation"/>
    <property type="evidence" value="ECO:0007669"/>
    <property type="project" value="TreeGrafter"/>
</dbReference>
<evidence type="ECO:0000256" key="3">
    <source>
        <dbReference type="ARBA" id="ARBA00022519"/>
    </source>
</evidence>
<dbReference type="GO" id="GO:0008441">
    <property type="term" value="F:3'(2'),5'-bisphosphate nucleotidase activity"/>
    <property type="evidence" value="ECO:0007669"/>
    <property type="project" value="UniProtKB-UniRule"/>
</dbReference>
<dbReference type="PANTHER" id="PTHR43028:SF5">
    <property type="entry name" value="3'(2'),5'-BISPHOSPHATE NUCLEOTIDASE 1"/>
    <property type="match status" value="1"/>
</dbReference>
<comment type="subcellular location">
    <subcellularLocation>
        <location evidence="6">Cell inner membrane</location>
        <topology evidence="6">Peripheral membrane protein</topology>
        <orientation evidence="6">Cytoplasmic side</orientation>
    </subcellularLocation>
</comment>
<dbReference type="PRINTS" id="PR00377">
    <property type="entry name" value="IMPHPHTASES"/>
</dbReference>
<keyword evidence="5 6" id="KW-0472">Membrane</keyword>
<feature type="binding site" evidence="6">
    <location>
        <position position="85"/>
    </location>
    <ligand>
        <name>Mg(2+)</name>
        <dbReference type="ChEBI" id="CHEBI:18420"/>
        <label>1</label>
    </ligand>
</feature>
<evidence type="ECO:0000313" key="8">
    <source>
        <dbReference type="EMBL" id="TPP12163.1"/>
    </source>
</evidence>
<feature type="binding site" evidence="7">
    <location>
        <position position="214"/>
    </location>
    <ligand>
        <name>Mg(2+)</name>
        <dbReference type="ChEBI" id="CHEBI:18420"/>
        <label>1</label>
        <note>catalytic</note>
    </ligand>
</feature>
<dbReference type="Gene3D" id="3.30.540.10">
    <property type="entry name" value="Fructose-1,6-Bisphosphatase, subunit A, domain 1"/>
    <property type="match status" value="1"/>
</dbReference>
<feature type="binding site" evidence="6">
    <location>
        <position position="85"/>
    </location>
    <ligand>
        <name>Mg(2+)</name>
        <dbReference type="ChEBI" id="CHEBI:18420"/>
        <label>2</label>
    </ligand>
</feature>
<keyword evidence="3 6" id="KW-0997">Cell inner membrane</keyword>
<dbReference type="GO" id="GO:0000287">
    <property type="term" value="F:magnesium ion binding"/>
    <property type="evidence" value="ECO:0007669"/>
    <property type="project" value="UniProtKB-UniRule"/>
</dbReference>
<keyword evidence="9" id="KW-1185">Reference proteome</keyword>
<feature type="binding site" evidence="6">
    <location>
        <position position="214"/>
    </location>
    <ligand>
        <name>Mg(2+)</name>
        <dbReference type="ChEBI" id="CHEBI:18420"/>
        <label>2</label>
    </ligand>
</feature>
<dbReference type="EC" id="3.1.3.7" evidence="6"/>
<keyword evidence="6 7" id="KW-0460">Magnesium</keyword>
<feature type="binding site" evidence="7">
    <location>
        <position position="85"/>
    </location>
    <ligand>
        <name>Mg(2+)</name>
        <dbReference type="ChEBI" id="CHEBI:18420"/>
        <label>1</label>
        <note>catalytic</note>
    </ligand>
</feature>
<accession>A0A504V4C4</accession>
<feature type="binding site" evidence="6">
    <location>
        <position position="87"/>
    </location>
    <ligand>
        <name>Mg(2+)</name>
        <dbReference type="ChEBI" id="CHEBI:18420"/>
        <label>1</label>
    </ligand>
</feature>
<name>A0A504V4C4_9HYPH</name>
<feature type="binding site" evidence="6">
    <location>
        <position position="214"/>
    </location>
    <ligand>
        <name>substrate</name>
    </ligand>
</feature>
<dbReference type="HAMAP" id="MF_02095">
    <property type="entry name" value="CysQ"/>
    <property type="match status" value="1"/>
</dbReference>
<feature type="binding site" evidence="7">
    <location>
        <position position="87"/>
    </location>
    <ligand>
        <name>Mg(2+)</name>
        <dbReference type="ChEBI" id="CHEBI:18420"/>
        <label>1</label>
        <note>catalytic</note>
    </ligand>
</feature>
<evidence type="ECO:0000256" key="4">
    <source>
        <dbReference type="ARBA" id="ARBA00022801"/>
    </source>
</evidence>
<keyword evidence="2 6" id="KW-1003">Cell membrane</keyword>
<reference evidence="8 9" key="1">
    <citation type="submission" date="2019-06" db="EMBL/GenBank/DDBJ databases">
        <title>Rhizobium sp. CL12 isolated from roots of soybean.</title>
        <authorList>
            <person name="Wang C."/>
        </authorList>
    </citation>
    <scope>NUCLEOTIDE SEQUENCE [LARGE SCALE GENOMIC DNA]</scope>
    <source>
        <strain evidence="8 9">CL12</strain>
    </source>
</reference>
<comment type="catalytic activity">
    <reaction evidence="6">
        <text>adenosine 3',5'-bisphosphate + H2O = AMP + phosphate</text>
        <dbReference type="Rhea" id="RHEA:10040"/>
        <dbReference type="ChEBI" id="CHEBI:15377"/>
        <dbReference type="ChEBI" id="CHEBI:43474"/>
        <dbReference type="ChEBI" id="CHEBI:58343"/>
        <dbReference type="ChEBI" id="CHEBI:456215"/>
        <dbReference type="EC" id="3.1.3.7"/>
    </reaction>
</comment>
<feature type="binding site" evidence="7">
    <location>
        <position position="65"/>
    </location>
    <ligand>
        <name>Mg(2+)</name>
        <dbReference type="ChEBI" id="CHEBI:18420"/>
        <label>1</label>
        <note>catalytic</note>
    </ligand>
</feature>
<dbReference type="PROSITE" id="PS00630">
    <property type="entry name" value="IMP_2"/>
    <property type="match status" value="1"/>
</dbReference>
<evidence type="ECO:0000256" key="6">
    <source>
        <dbReference type="HAMAP-Rule" id="MF_02095"/>
    </source>
</evidence>
<feature type="binding site" evidence="6">
    <location>
        <position position="65"/>
    </location>
    <ligand>
        <name>substrate</name>
    </ligand>
</feature>
<comment type="function">
    <text evidence="6">Converts adenosine-3',5'-bisphosphate (PAP) to AMP.</text>
</comment>
<evidence type="ECO:0000256" key="7">
    <source>
        <dbReference type="PIRSR" id="PIRSR600760-2"/>
    </source>
</evidence>